<gene>
    <name evidence="5" type="ORF">K0T92_03890</name>
</gene>
<dbReference type="Gene3D" id="2.170.16.10">
    <property type="entry name" value="Hedgehog/Intein (Hint) domain"/>
    <property type="match status" value="1"/>
</dbReference>
<feature type="compositionally biased region" description="Basic and acidic residues" evidence="2">
    <location>
        <begin position="60"/>
        <end position="72"/>
    </location>
</feature>
<reference evidence="5 6" key="1">
    <citation type="submission" date="2021-07" db="EMBL/GenBank/DDBJ databases">
        <title>Paenibacillus radiodurans sp. nov., isolated from the southeastern edge of Tengger Desert.</title>
        <authorList>
            <person name="Zhang G."/>
        </authorList>
    </citation>
    <scope>NUCLEOTIDE SEQUENCE [LARGE SCALE GENOMIC DNA]</scope>
    <source>
        <strain evidence="5 6">DT7-4</strain>
    </source>
</reference>
<sequence length="2038" mass="231167">MFKRIVIIILAITFLIPSLNGAAEAQTAGKTPESPAQPLQNGQAENAKPAKPAKKSTIKQRKETAAPKESRMKNGTALQAVEAQADRKELLRKQDLLPSERSKAMDKLPAFMKQIMAYFYPAQFDSLQESEKLAVLSWGSKEVNQAIASLSAAQLKQLEALAPVAIEHRDFHQDKKTYKVKHAPLYDKSEPDHEAEPAKSPKKPKAAQNVSVLSAPGNGKYVYRPFTNEYNYKVNTDDLVDPIFRTANRTVTDLSLAGKPGLDLNLIRTYNSLGSQVLEPHYISRNVFQEGPGEEGDFGNFGEKPDSSYQTGFIATGWQLNLPQMEAQFILKGVQAETVACATTDNPCQQGSNVNVQTSGYQTNYKEVLLDTPYEKIIFTLEDGSSIEFRDRVPYRYPYKDAAYSVNEQDQHILSLQGGWITYTFSPTGEILSKKNALGDQLTFTYPTQSRTIITDSYGRTITLYRTQDLSISAEDDKWVITGFDVRENNVLTRKIQYDVTRAAADLVTRTWTENNGEIGLADKHIGYWQLDRVRDLTAGNHTLESYEYYPIDNTRMADFNLKPDGVTYRSDSQGLPVTGSCADVAKTCFGAAWSWEDGQLAEMDHVLKKNNQRYGEIAYLLLNKVKTLQGLTIKYNYQSYNANWDQNTHVTQQEQYRGTTRLYQDKNVLQYFGYHAIERIDYLYQQEGAAKLLSNYYANEHQDHGWTYNEYWKTPKQSVPRLQASSRFGDKQTIREDVQRGESTETSYRQYRIEPKASGYLLKFSWNQPWNYMVLQQTESNVTYTNADHLVSAYEYPPVADQSMELLLPKPSKIYQYAGQVTDHQNPPLYQAKHLIEQTQYDDWGQPLTITDAIGNKTSVEYEGPFHQVSRQTMQSADQKTSAKTETVYYPSGHAYRFLPAVRTQSQKYPNPMNTVQTQEDVTITDYSAYSSDHQVLEVKEREVGGEGQQTRTAFTYTPSGQLQTETVWARLEADAQPSPITLSYEYDAAGRLTKEILPDSSQTTYAYDDLDRIRSSVFIPGDGTSGSRSYTIQYDDANRVVAVHTPEQEKVETAYTPFGLVLKEQRTVDGETRVTLVNKTNDGQQISAALPYGESTLQTSYTYDSSGRPRTETNSIGQETQFYYSNMAQTSAGNEQKETVQVIYPDGKKETSYYNRFGQLERLVESSPEDTRTTLLTYTPFGQVSRQDVKAAGSSGSEVTETTRYSYDAAGNLTYVLDAAGHKNQYVYNHQGQVIMTMVDGKLRKQTGYNEIGWKLTDLDGEGRKESYKYFNTGLPAATKDRNGLTRTFAYTPYMELSRSAVSDGTSEVYWQENQYDPSTRLLTQTRTSENETLDFSYDKWQRMRTQQVVGRTYTFSYDAYDRLEGILFPDQKKQVYTYDSLNRIQTVQYPGMETVNYTYTTADNEYEYKRSFNGSSRQSVTRNAFDELIETLHSKNNVTSYSETFTHDGFSNMTGITKLDGSESEQSSFTYDLLNRIQWEETPEGTSEYQYDGKGSRVINKTTQPPRLSMGERNLTYNAMDMLSRFEQTDTGTDASYTYYGDGLRATKNVNGTLTRYVYVEGQAIEELDGSGNVKARNIWGNELLWRQDKLANKSGYYWYNGHGDVIRITDASGTEINRYAYDIWGNVTEKVEGMSNPFRYTGEIQDDESGYIYLRARYYDPTVGRFTNEDTYEGENDDPLSQNLYTYVNNNPLKYTDPTGNLPCLPGMSFCKVKTPKVVYNDTKKALNFLFFDDLRAIFSSKTTFTQKGIAILSLIPIGKVVKFGKITFKFIKSNGKWKYASGSVNFCNCFTAGTKVLTDEGEKNIEDIEVGDMVLAKDEETGEFAYKEVTHLYRNDKEITYELTVGDQVIETTDNHPFWVEGKGWILAVDLQVGDKLQQSNGNTLRIDNIKIVKHEEKVKVYNFTVADFHTYFVSDLGIWVHNIDSCGRAVKYATDPLANQLDTLDDRLYGMWNKGSFDTAGDSLIKHFKKHGSQVGAEDLAQYIRKAEGFAQNLRGATKSYVDGAVDGVIRYKKNGKYIDIAPDGTIISFGK</sequence>
<dbReference type="PROSITE" id="PS50817">
    <property type="entry name" value="INTEIN_N_TER"/>
    <property type="match status" value="1"/>
</dbReference>
<dbReference type="PANTHER" id="PTHR32305">
    <property type="match status" value="1"/>
</dbReference>
<dbReference type="CDD" id="cd00081">
    <property type="entry name" value="Hint"/>
    <property type="match status" value="1"/>
</dbReference>
<dbReference type="SMART" id="SM00306">
    <property type="entry name" value="HintN"/>
    <property type="match status" value="1"/>
</dbReference>
<evidence type="ECO:0000256" key="3">
    <source>
        <dbReference type="SAM" id="SignalP"/>
    </source>
</evidence>
<keyword evidence="6" id="KW-1185">Reference proteome</keyword>
<dbReference type="InterPro" id="IPR022385">
    <property type="entry name" value="Rhs_assc_core"/>
</dbReference>
<feature type="region of interest" description="Disordered" evidence="2">
    <location>
        <begin position="26"/>
        <end position="75"/>
    </location>
</feature>
<keyword evidence="1" id="KW-0677">Repeat</keyword>
<evidence type="ECO:0000259" key="4">
    <source>
        <dbReference type="SMART" id="SM00306"/>
    </source>
</evidence>
<dbReference type="InterPro" id="IPR050708">
    <property type="entry name" value="T6SS_VgrG/RHS"/>
</dbReference>
<dbReference type="RefSeq" id="WP_219871062.1">
    <property type="nucleotide sequence ID" value="NZ_JAHZIJ010000001.1"/>
</dbReference>
<feature type="region of interest" description="Disordered" evidence="2">
    <location>
        <begin position="1487"/>
        <end position="1512"/>
    </location>
</feature>
<feature type="signal peptide" evidence="3">
    <location>
        <begin position="1"/>
        <end position="22"/>
    </location>
</feature>
<dbReference type="Proteomes" id="UP000812277">
    <property type="component" value="Unassembled WGS sequence"/>
</dbReference>
<feature type="compositionally biased region" description="Basic and acidic residues" evidence="2">
    <location>
        <begin position="184"/>
        <end position="199"/>
    </location>
</feature>
<dbReference type="InterPro" id="IPR056823">
    <property type="entry name" value="TEN-like_YD-shell"/>
</dbReference>
<dbReference type="InterPro" id="IPR036844">
    <property type="entry name" value="Hint_dom_sf"/>
</dbReference>
<comment type="caution">
    <text evidence="5">The sequence shown here is derived from an EMBL/GenBank/DDBJ whole genome shotgun (WGS) entry which is preliminary data.</text>
</comment>
<name>A0ABS7D1Q5_9BACL</name>
<evidence type="ECO:0000313" key="5">
    <source>
        <dbReference type="EMBL" id="MBW7473875.1"/>
    </source>
</evidence>
<evidence type="ECO:0000256" key="1">
    <source>
        <dbReference type="ARBA" id="ARBA00022737"/>
    </source>
</evidence>
<feature type="chain" id="PRO_5046700922" description="Hint domain-containing protein" evidence="3">
    <location>
        <begin position="23"/>
        <end position="2038"/>
    </location>
</feature>
<dbReference type="InterPro" id="IPR006141">
    <property type="entry name" value="Intein_N"/>
</dbReference>
<dbReference type="NCBIfam" id="TIGR03696">
    <property type="entry name" value="Rhs_assc_core"/>
    <property type="match status" value="1"/>
</dbReference>
<feature type="domain" description="Hint" evidence="4">
    <location>
        <begin position="1792"/>
        <end position="1886"/>
    </location>
</feature>
<dbReference type="Pfam" id="PF07591">
    <property type="entry name" value="PT-HINT"/>
    <property type="match status" value="1"/>
</dbReference>
<dbReference type="Gene3D" id="2.180.10.10">
    <property type="entry name" value="RHS repeat-associated core"/>
    <property type="match status" value="2"/>
</dbReference>
<protein>
    <recommendedName>
        <fullName evidence="4">Hint domain-containing protein</fullName>
    </recommendedName>
</protein>
<dbReference type="NCBIfam" id="TIGR01643">
    <property type="entry name" value="YD_repeat_2x"/>
    <property type="match status" value="3"/>
</dbReference>
<dbReference type="PANTHER" id="PTHR32305:SF15">
    <property type="entry name" value="PROTEIN RHSA-RELATED"/>
    <property type="match status" value="1"/>
</dbReference>
<evidence type="ECO:0000256" key="2">
    <source>
        <dbReference type="SAM" id="MobiDB-lite"/>
    </source>
</evidence>
<accession>A0ABS7D1Q5</accession>
<dbReference type="Pfam" id="PF25023">
    <property type="entry name" value="TEN_YD-shell"/>
    <property type="match status" value="2"/>
</dbReference>
<feature type="region of interest" description="Disordered" evidence="2">
    <location>
        <begin position="184"/>
        <end position="211"/>
    </location>
</feature>
<organism evidence="5 6">
    <name type="scientific">Paenibacillus oenotherae</name>
    <dbReference type="NCBI Taxonomy" id="1435645"/>
    <lineage>
        <taxon>Bacteria</taxon>
        <taxon>Bacillati</taxon>
        <taxon>Bacillota</taxon>
        <taxon>Bacilli</taxon>
        <taxon>Bacillales</taxon>
        <taxon>Paenibacillaceae</taxon>
        <taxon>Paenibacillus</taxon>
    </lineage>
</organism>
<proteinExistence type="predicted"/>
<dbReference type="InterPro" id="IPR006530">
    <property type="entry name" value="YD"/>
</dbReference>
<dbReference type="EMBL" id="JAHZIJ010000001">
    <property type="protein sequence ID" value="MBW7473875.1"/>
    <property type="molecule type" value="Genomic_DNA"/>
</dbReference>
<dbReference type="InterPro" id="IPR003587">
    <property type="entry name" value="Hint_dom_N"/>
</dbReference>
<dbReference type="SUPFAM" id="SSF51294">
    <property type="entry name" value="Hedgehog/intein (Hint) domain"/>
    <property type="match status" value="1"/>
</dbReference>
<evidence type="ECO:0000313" key="6">
    <source>
        <dbReference type="Proteomes" id="UP000812277"/>
    </source>
</evidence>
<keyword evidence="3" id="KW-0732">Signal</keyword>